<feature type="coiled-coil region" evidence="1">
    <location>
        <begin position="156"/>
        <end position="198"/>
    </location>
</feature>
<evidence type="ECO:0000256" key="1">
    <source>
        <dbReference type="SAM" id="Coils"/>
    </source>
</evidence>
<proteinExistence type="predicted"/>
<keyword evidence="3" id="KW-0732">Signal</keyword>
<keyword evidence="2" id="KW-0812">Transmembrane</keyword>
<reference evidence="4" key="1">
    <citation type="submission" date="2021-01" db="EMBL/GenBank/DDBJ databases">
        <title>Marivirga aurantiaca sp. nov., isolated from intertidal surface sediments.</title>
        <authorList>
            <person name="Zhang M."/>
        </authorList>
    </citation>
    <scope>NUCLEOTIDE SEQUENCE</scope>
    <source>
        <strain evidence="4">S37H4</strain>
    </source>
</reference>
<sequence length="200" mass="22838">MNIIKGFSIICLGYFLLSSSASMAQSEEAQDNGLENTFRGMIEGSETFQQYKVIPITKINSFEKQLSDTLENYQSQIEQAEISKNNAEQTADSLRSEVQLLTTDLEETQKQVDGILFLGMPMTKSGYNIMFWTIVAILIIGLALVYALFLNSNRVTKQTKVEKERVDNELEELRKTSHEKQVKIKRELQTALNKLEEQNR</sequence>
<feature type="coiled-coil region" evidence="1">
    <location>
        <begin position="63"/>
        <end position="111"/>
    </location>
</feature>
<name>A0A934WZU9_9BACT</name>
<evidence type="ECO:0000256" key="2">
    <source>
        <dbReference type="SAM" id="Phobius"/>
    </source>
</evidence>
<evidence type="ECO:0000313" key="4">
    <source>
        <dbReference type="EMBL" id="MBK6266268.1"/>
    </source>
</evidence>
<keyword evidence="1" id="KW-0175">Coiled coil</keyword>
<evidence type="ECO:0000256" key="3">
    <source>
        <dbReference type="SAM" id="SignalP"/>
    </source>
</evidence>
<dbReference type="Proteomes" id="UP000611723">
    <property type="component" value="Unassembled WGS sequence"/>
</dbReference>
<keyword evidence="2" id="KW-0472">Membrane</keyword>
<gene>
    <name evidence="4" type="ORF">JKA74_14575</name>
</gene>
<keyword evidence="5" id="KW-1185">Reference proteome</keyword>
<keyword evidence="2" id="KW-1133">Transmembrane helix</keyword>
<feature type="transmembrane region" description="Helical" evidence="2">
    <location>
        <begin position="129"/>
        <end position="150"/>
    </location>
</feature>
<protein>
    <recommendedName>
        <fullName evidence="6">tRNA (Guanine-N1)-methyltransferase</fullName>
    </recommendedName>
</protein>
<evidence type="ECO:0008006" key="6">
    <source>
        <dbReference type="Google" id="ProtNLM"/>
    </source>
</evidence>
<dbReference type="EMBL" id="JAEQBW010000007">
    <property type="protein sequence ID" value="MBK6266268.1"/>
    <property type="molecule type" value="Genomic_DNA"/>
</dbReference>
<dbReference type="RefSeq" id="WP_201431950.1">
    <property type="nucleotide sequence ID" value="NZ_JAEQBW010000007.1"/>
</dbReference>
<feature type="signal peptide" evidence="3">
    <location>
        <begin position="1"/>
        <end position="24"/>
    </location>
</feature>
<organism evidence="4 5">
    <name type="scientific">Marivirga aurantiaca</name>
    <dbReference type="NCBI Taxonomy" id="2802615"/>
    <lineage>
        <taxon>Bacteria</taxon>
        <taxon>Pseudomonadati</taxon>
        <taxon>Bacteroidota</taxon>
        <taxon>Cytophagia</taxon>
        <taxon>Cytophagales</taxon>
        <taxon>Marivirgaceae</taxon>
        <taxon>Marivirga</taxon>
    </lineage>
</organism>
<dbReference type="SUPFAM" id="SSF58100">
    <property type="entry name" value="Bacterial hemolysins"/>
    <property type="match status" value="1"/>
</dbReference>
<dbReference type="Gene3D" id="1.20.1170.10">
    <property type="match status" value="1"/>
</dbReference>
<accession>A0A934WZU9</accession>
<feature type="chain" id="PRO_5037757502" description="tRNA (Guanine-N1)-methyltransferase" evidence="3">
    <location>
        <begin position="25"/>
        <end position="200"/>
    </location>
</feature>
<dbReference type="AlphaFoldDB" id="A0A934WZU9"/>
<comment type="caution">
    <text evidence="4">The sequence shown here is derived from an EMBL/GenBank/DDBJ whole genome shotgun (WGS) entry which is preliminary data.</text>
</comment>
<evidence type="ECO:0000313" key="5">
    <source>
        <dbReference type="Proteomes" id="UP000611723"/>
    </source>
</evidence>